<dbReference type="InterPro" id="IPR011990">
    <property type="entry name" value="TPR-like_helical_dom_sf"/>
</dbReference>
<organism evidence="8 9">
    <name type="scientific">Dendronalium phyllosphericum CENA369</name>
    <dbReference type="NCBI Taxonomy" id="1725256"/>
    <lineage>
        <taxon>Bacteria</taxon>
        <taxon>Bacillati</taxon>
        <taxon>Cyanobacteriota</taxon>
        <taxon>Cyanophyceae</taxon>
        <taxon>Nostocales</taxon>
        <taxon>Nostocaceae</taxon>
        <taxon>Dendronalium</taxon>
        <taxon>Dendronalium phyllosphericum</taxon>
    </lineage>
</organism>
<evidence type="ECO:0000313" key="9">
    <source>
        <dbReference type="Proteomes" id="UP000662314"/>
    </source>
</evidence>
<dbReference type="EMBL" id="JAECZA010000009">
    <property type="protein sequence ID" value="MBH8572230.1"/>
    <property type="molecule type" value="Genomic_DNA"/>
</dbReference>
<dbReference type="Pfam" id="PF13414">
    <property type="entry name" value="TPR_11"/>
    <property type="match status" value="1"/>
</dbReference>
<comment type="caution">
    <text evidence="8">The sequence shown here is derived from an EMBL/GenBank/DDBJ whole genome shotgun (WGS) entry which is preliminary data.</text>
</comment>
<dbReference type="PANTHER" id="PTHR44858:SF1">
    <property type="entry name" value="UDP-N-ACETYLGLUCOSAMINE--PEPTIDE N-ACETYLGLUCOSAMINYLTRANSFERASE SPINDLY-RELATED"/>
    <property type="match status" value="1"/>
</dbReference>
<evidence type="ECO:0000256" key="5">
    <source>
        <dbReference type="ARBA" id="ARBA00022803"/>
    </source>
</evidence>
<dbReference type="GO" id="GO:0030089">
    <property type="term" value="C:phycobilisome"/>
    <property type="evidence" value="ECO:0007669"/>
    <property type="project" value="UniProtKB-KW"/>
</dbReference>
<accession>A0A8J7I017</accession>
<dbReference type="InterPro" id="IPR050498">
    <property type="entry name" value="Ycf3"/>
</dbReference>
<protein>
    <submittedName>
        <fullName evidence="8">Tetratricopeptide repeat protein</fullName>
    </submittedName>
</protein>
<keyword evidence="6" id="KW-0456">Lyase</keyword>
<dbReference type="InterPro" id="IPR016024">
    <property type="entry name" value="ARM-type_fold"/>
</dbReference>
<dbReference type="SUPFAM" id="SSF48452">
    <property type="entry name" value="TPR-like"/>
    <property type="match status" value="1"/>
</dbReference>
<evidence type="ECO:0000256" key="6">
    <source>
        <dbReference type="ARBA" id="ARBA00023239"/>
    </source>
</evidence>
<dbReference type="PROSITE" id="PS50005">
    <property type="entry name" value="TPR"/>
    <property type="match status" value="2"/>
</dbReference>
<sequence length="246" mass="28264">MINPLQGEIIKKLEYLSEISLQEVLKFIDFLEFKNQKLEQLSSLEPKDSSHLLFKPNNAITYYQLGKVQLQLLEYQKAIQEFSQALQMNPNFAEAYYYRGKSYHKLNDKQRAIADFQTSAKIVCEHNQSEKMASWTPFELGESNREEAIKHLLPYLSSANSYDDRRLAASAINKLANSFKKSCELAIPHLLENLSEPAPQLRQYTLKALSVISLPNYALSQIQAIAENDPKDYNRKIAKTLLNRSS</sequence>
<dbReference type="SMART" id="SM00028">
    <property type="entry name" value="TPR"/>
    <property type="match status" value="2"/>
</dbReference>
<keyword evidence="4" id="KW-0605">Phycobilisome</keyword>
<dbReference type="InterPro" id="IPR011989">
    <property type="entry name" value="ARM-like"/>
</dbReference>
<dbReference type="RefSeq" id="WP_214431055.1">
    <property type="nucleotide sequence ID" value="NZ_CAWPUQ010000328.1"/>
</dbReference>
<evidence type="ECO:0000256" key="7">
    <source>
        <dbReference type="PROSITE-ProRule" id="PRU00339"/>
    </source>
</evidence>
<dbReference type="InterPro" id="IPR019734">
    <property type="entry name" value="TPR_rpt"/>
</dbReference>
<feature type="repeat" description="TPR" evidence="7">
    <location>
        <begin position="59"/>
        <end position="92"/>
    </location>
</feature>
<comment type="similarity">
    <text evidence="1">Belongs to the CpcE/RpcE/PecE family.</text>
</comment>
<dbReference type="PANTHER" id="PTHR44858">
    <property type="entry name" value="TETRATRICOPEPTIDE REPEAT PROTEIN 6"/>
    <property type="match status" value="1"/>
</dbReference>
<evidence type="ECO:0000256" key="4">
    <source>
        <dbReference type="ARBA" id="ARBA00022738"/>
    </source>
</evidence>
<evidence type="ECO:0000256" key="2">
    <source>
        <dbReference type="ARBA" id="ARBA00022549"/>
    </source>
</evidence>
<evidence type="ECO:0000256" key="1">
    <source>
        <dbReference type="ARBA" id="ARBA00009299"/>
    </source>
</evidence>
<dbReference type="GO" id="GO:0016829">
    <property type="term" value="F:lyase activity"/>
    <property type="evidence" value="ECO:0007669"/>
    <property type="project" value="UniProtKB-KW"/>
</dbReference>
<reference evidence="8 9" key="1">
    <citation type="journal article" date="2021" name="Int. J. Syst. Evol. Microbiol.">
        <title>Amazonocrinis nigriterrae gen. nov., sp. nov., Atlanticothrix silvestris gen. nov., sp. nov. and Dendronalium phyllosphericum gen. nov., sp. nov., nostocacean cyanobacteria from Brazilian environments.</title>
        <authorList>
            <person name="Alvarenga D.O."/>
            <person name="Andreote A.P.D."/>
            <person name="Branco L.H.Z."/>
            <person name="Delbaje E."/>
            <person name="Cruz R.B."/>
            <person name="Varani A.M."/>
            <person name="Fiore M.F."/>
        </authorList>
    </citation>
    <scope>NUCLEOTIDE SEQUENCE [LARGE SCALE GENOMIC DNA]</scope>
    <source>
        <strain evidence="8 9">CENA369</strain>
    </source>
</reference>
<keyword evidence="5 7" id="KW-0802">TPR repeat</keyword>
<evidence type="ECO:0000256" key="3">
    <source>
        <dbReference type="ARBA" id="ARBA00022737"/>
    </source>
</evidence>
<dbReference type="Proteomes" id="UP000662314">
    <property type="component" value="Unassembled WGS sequence"/>
</dbReference>
<keyword evidence="3" id="KW-0677">Repeat</keyword>
<evidence type="ECO:0000313" key="8">
    <source>
        <dbReference type="EMBL" id="MBH8572230.1"/>
    </source>
</evidence>
<keyword evidence="2" id="KW-0042">Antenna complex</keyword>
<dbReference type="AlphaFoldDB" id="A0A8J7I017"/>
<name>A0A8J7I017_9NOST</name>
<gene>
    <name evidence="8" type="ORF">I8752_04105</name>
</gene>
<dbReference type="Gene3D" id="1.25.40.10">
    <property type="entry name" value="Tetratricopeptide repeat domain"/>
    <property type="match status" value="1"/>
</dbReference>
<keyword evidence="9" id="KW-1185">Reference proteome</keyword>
<dbReference type="Gene3D" id="1.25.10.10">
    <property type="entry name" value="Leucine-rich Repeat Variant"/>
    <property type="match status" value="1"/>
</dbReference>
<dbReference type="PROSITE" id="PS50293">
    <property type="entry name" value="TPR_REGION"/>
    <property type="match status" value="1"/>
</dbReference>
<feature type="repeat" description="TPR" evidence="7">
    <location>
        <begin position="93"/>
        <end position="126"/>
    </location>
</feature>
<dbReference type="SUPFAM" id="SSF48371">
    <property type="entry name" value="ARM repeat"/>
    <property type="match status" value="1"/>
</dbReference>
<proteinExistence type="inferred from homology"/>